<dbReference type="HAMAP" id="MF_00518">
    <property type="entry name" value="Deacylase_Dtd"/>
    <property type="match status" value="1"/>
</dbReference>
<accession>A0A0W8G7K4</accession>
<sequence length="157" mass="16703">MRFVVQRVASAHVDIAGRRVAAIGPGLAVLAGFGRKDGPELPASRVWGVMLDKLLTLRVFPDEAGKMNLGLADAGGELLMVSQFTLYADCRRGRRPSFSGAADPDLAESLYDRLCADLAARCPGRVFRGVFGADMDVGLVNRGPVTIVLDARDFLGG</sequence>
<evidence type="ECO:0000256" key="1">
    <source>
        <dbReference type="ARBA" id="ARBA00009673"/>
    </source>
</evidence>
<comment type="caution">
    <text evidence="2">The sequence shown here is derived from an EMBL/GenBank/DDBJ whole genome shotgun (WGS) entry which is preliminary data.</text>
</comment>
<dbReference type="InterPro" id="IPR023509">
    <property type="entry name" value="DTD-like_sf"/>
</dbReference>
<dbReference type="SUPFAM" id="SSF69500">
    <property type="entry name" value="DTD-like"/>
    <property type="match status" value="1"/>
</dbReference>
<dbReference type="GO" id="GO:0005737">
    <property type="term" value="C:cytoplasm"/>
    <property type="evidence" value="ECO:0007669"/>
    <property type="project" value="InterPro"/>
</dbReference>
<gene>
    <name evidence="2" type="ORF">ASZ90_001100</name>
</gene>
<organism evidence="2">
    <name type="scientific">hydrocarbon metagenome</name>
    <dbReference type="NCBI Taxonomy" id="938273"/>
    <lineage>
        <taxon>unclassified sequences</taxon>
        <taxon>metagenomes</taxon>
        <taxon>ecological metagenomes</taxon>
    </lineage>
</organism>
<dbReference type="PANTHER" id="PTHR10472">
    <property type="entry name" value="D-TYROSYL-TRNA TYR DEACYLASE"/>
    <property type="match status" value="1"/>
</dbReference>
<dbReference type="EMBL" id="LNQE01000143">
    <property type="protein sequence ID" value="KUG29020.1"/>
    <property type="molecule type" value="Genomic_DNA"/>
</dbReference>
<evidence type="ECO:0000313" key="2">
    <source>
        <dbReference type="EMBL" id="KUG29020.1"/>
    </source>
</evidence>
<dbReference type="Gene3D" id="3.50.80.10">
    <property type="entry name" value="D-tyrosyl-tRNA(Tyr) deacylase"/>
    <property type="match status" value="1"/>
</dbReference>
<proteinExistence type="inferred from homology"/>
<dbReference type="GO" id="GO:0051500">
    <property type="term" value="F:D-tyrosyl-tRNA(Tyr) deacylase activity"/>
    <property type="evidence" value="ECO:0007669"/>
    <property type="project" value="TreeGrafter"/>
</dbReference>
<comment type="similarity">
    <text evidence="1">Belongs to the DTD family.</text>
</comment>
<dbReference type="FunFam" id="3.50.80.10:FF:000001">
    <property type="entry name" value="D-aminoacyl-tRNA deacylase"/>
    <property type="match status" value="1"/>
</dbReference>
<dbReference type="Pfam" id="PF02580">
    <property type="entry name" value="Tyr_Deacylase"/>
    <property type="match status" value="1"/>
</dbReference>
<name>A0A0W8G7K4_9ZZZZ</name>
<dbReference type="InterPro" id="IPR003732">
    <property type="entry name" value="Daa-tRNA_deacyls_DTD"/>
</dbReference>
<reference evidence="2" key="1">
    <citation type="journal article" date="2015" name="Proc. Natl. Acad. Sci. U.S.A.">
        <title>Networks of energetic and metabolic interactions define dynamics in microbial communities.</title>
        <authorList>
            <person name="Embree M."/>
            <person name="Liu J.K."/>
            <person name="Al-Bassam M.M."/>
            <person name="Zengler K."/>
        </authorList>
    </citation>
    <scope>NUCLEOTIDE SEQUENCE</scope>
</reference>
<dbReference type="PANTHER" id="PTHR10472:SF5">
    <property type="entry name" value="D-AMINOACYL-TRNA DEACYLASE 1"/>
    <property type="match status" value="1"/>
</dbReference>
<dbReference type="NCBIfam" id="TIGR00256">
    <property type="entry name" value="D-aminoacyl-tRNA deacylase"/>
    <property type="match status" value="1"/>
</dbReference>
<dbReference type="AlphaFoldDB" id="A0A0W8G7K4"/>
<protein>
    <submittedName>
        <fullName evidence="2">D-tyrosyl-trna(Tyr) deacylase</fullName>
    </submittedName>
</protein>